<dbReference type="InterPro" id="IPR011335">
    <property type="entry name" value="Restrct_endonuc-II-like"/>
</dbReference>
<dbReference type="Pfam" id="PF04480">
    <property type="entry name" value="DUF559"/>
    <property type="match status" value="1"/>
</dbReference>
<evidence type="ECO:0000259" key="2">
    <source>
        <dbReference type="Pfam" id="PF04480"/>
    </source>
</evidence>
<dbReference type="EMBL" id="PZPL01000001">
    <property type="protein sequence ID" value="PTL72961.1"/>
    <property type="molecule type" value="Genomic_DNA"/>
</dbReference>
<feature type="region of interest" description="Disordered" evidence="1">
    <location>
        <begin position="1"/>
        <end position="55"/>
    </location>
</feature>
<proteinExistence type="predicted"/>
<reference evidence="3 4" key="1">
    <citation type="submission" date="2018-03" db="EMBL/GenBank/DDBJ databases">
        <title>Bacteriophage NCPPB3778 and a type I-E CRISPR drive the evolution of the US Biological Select Agent, Rathayibacter toxicus.</title>
        <authorList>
            <person name="Davis E.W.II."/>
            <person name="Tabima J.F."/>
            <person name="Weisberg A.J."/>
            <person name="Dantas Lopes L."/>
            <person name="Wiseman M.S."/>
            <person name="Wiseman M.S."/>
            <person name="Pupko T."/>
            <person name="Belcher M.S."/>
            <person name="Sechler A.J."/>
            <person name="Tancos M.A."/>
            <person name="Schroeder B.K."/>
            <person name="Murray T.D."/>
            <person name="Luster D.G."/>
            <person name="Schneider W.L."/>
            <person name="Rogers E."/>
            <person name="Andreote F.D."/>
            <person name="Grunwald N.J."/>
            <person name="Putnam M.L."/>
            <person name="Chang J.H."/>
        </authorList>
    </citation>
    <scope>NUCLEOTIDE SEQUENCE [LARGE SCALE GENOMIC DNA]</scope>
    <source>
        <strain evidence="3 4">DSM 15933</strain>
    </source>
</reference>
<evidence type="ECO:0000313" key="4">
    <source>
        <dbReference type="Proteomes" id="UP000241085"/>
    </source>
</evidence>
<evidence type="ECO:0000313" key="3">
    <source>
        <dbReference type="EMBL" id="PTL72961.1"/>
    </source>
</evidence>
<gene>
    <name evidence="3" type="ORF">C1I63_08940</name>
</gene>
<dbReference type="InterPro" id="IPR007569">
    <property type="entry name" value="DUF559"/>
</dbReference>
<feature type="domain" description="DUF559" evidence="2">
    <location>
        <begin position="107"/>
        <end position="172"/>
    </location>
</feature>
<keyword evidence="4" id="KW-1185">Reference proteome</keyword>
<evidence type="ECO:0000256" key="1">
    <source>
        <dbReference type="SAM" id="MobiDB-lite"/>
    </source>
</evidence>
<comment type="caution">
    <text evidence="3">The sequence shown here is derived from an EMBL/GenBank/DDBJ whole genome shotgun (WGS) entry which is preliminary data.</text>
</comment>
<organism evidence="3 4">
    <name type="scientific">Rathayibacter caricis DSM 15933</name>
    <dbReference type="NCBI Taxonomy" id="1328867"/>
    <lineage>
        <taxon>Bacteria</taxon>
        <taxon>Bacillati</taxon>
        <taxon>Actinomycetota</taxon>
        <taxon>Actinomycetes</taxon>
        <taxon>Micrococcales</taxon>
        <taxon>Microbacteriaceae</taxon>
        <taxon>Rathayibacter</taxon>
    </lineage>
</organism>
<accession>A0A2T4UTY0</accession>
<sequence>MRCRRGSCSARSWRTGSSSSRRTTSCSSPATAVTTPTVRSRVAPTSRPLSRTSTVPARALRTALSRASDAAASRPETGLRLMIVEAGLPEPELNVPIRVGSKLLTVGDLVFARWKVLVEYDGEQHRTSDAQFARDRERLLALQLAGWIIVPIRAEGLRQGSARTIAEIRAALHAHGWRG</sequence>
<feature type="compositionally biased region" description="Low complexity" evidence="1">
    <location>
        <begin position="7"/>
        <end position="32"/>
    </location>
</feature>
<dbReference type="Proteomes" id="UP000241085">
    <property type="component" value="Unassembled WGS sequence"/>
</dbReference>
<protein>
    <recommendedName>
        <fullName evidence="2">DUF559 domain-containing protein</fullName>
    </recommendedName>
</protein>
<dbReference type="AlphaFoldDB" id="A0A2T4UTY0"/>
<dbReference type="Gene3D" id="3.40.960.10">
    <property type="entry name" value="VSR Endonuclease"/>
    <property type="match status" value="1"/>
</dbReference>
<dbReference type="SUPFAM" id="SSF52980">
    <property type="entry name" value="Restriction endonuclease-like"/>
    <property type="match status" value="1"/>
</dbReference>
<name>A0A2T4UTY0_9MICO</name>